<protein>
    <recommendedName>
        <fullName evidence="3">Probable 26S proteasome regulatory subunit p27</fullName>
    </recommendedName>
</protein>
<evidence type="ECO:0000259" key="6">
    <source>
        <dbReference type="Pfam" id="PF18265"/>
    </source>
</evidence>
<comment type="caution">
    <text evidence="7">The sequence shown here is derived from an EMBL/GenBank/DDBJ whole genome shotgun (WGS) entry which is preliminary data.</text>
</comment>
<dbReference type="Gene3D" id="2.30.42.10">
    <property type="match status" value="1"/>
</dbReference>
<evidence type="ECO:0000256" key="4">
    <source>
        <dbReference type="SAM" id="MobiDB-lite"/>
    </source>
</evidence>
<evidence type="ECO:0000256" key="3">
    <source>
        <dbReference type="ARBA" id="ARBA00068021"/>
    </source>
</evidence>
<dbReference type="AlphaFoldDB" id="A0A4U7B547"/>
<feature type="domain" description="Nas2 N-terminal" evidence="6">
    <location>
        <begin position="33"/>
        <end position="110"/>
    </location>
</feature>
<evidence type="ECO:0000256" key="1">
    <source>
        <dbReference type="ARBA" id="ARBA00005256"/>
    </source>
</evidence>
<gene>
    <name evidence="7" type="ORF">C1H76_3445</name>
</gene>
<feature type="domain" description="PDZ" evidence="5">
    <location>
        <begin position="155"/>
        <end position="210"/>
    </location>
</feature>
<dbReference type="InterPro" id="IPR035269">
    <property type="entry name" value="PSMD9"/>
</dbReference>
<accession>A0A4U7B547</accession>
<dbReference type="InterPro" id="IPR036034">
    <property type="entry name" value="PDZ_sf"/>
</dbReference>
<evidence type="ECO:0000256" key="2">
    <source>
        <dbReference type="ARBA" id="ARBA00023186"/>
    </source>
</evidence>
<dbReference type="Pfam" id="PF18265">
    <property type="entry name" value="Nas2_N"/>
    <property type="match status" value="1"/>
</dbReference>
<keyword evidence="2" id="KW-0143">Chaperone</keyword>
<dbReference type="GO" id="GO:0005634">
    <property type="term" value="C:nucleus"/>
    <property type="evidence" value="ECO:0007669"/>
    <property type="project" value="TreeGrafter"/>
</dbReference>
<feature type="region of interest" description="Disordered" evidence="4">
    <location>
        <begin position="1"/>
        <end position="26"/>
    </location>
</feature>
<dbReference type="Pfam" id="PF17820">
    <property type="entry name" value="PDZ_6"/>
    <property type="match status" value="1"/>
</dbReference>
<dbReference type="FunFam" id="2.30.42.10:FF:000107">
    <property type="entry name" value="26S proteasome non-ATPase regulatory subunit 9"/>
    <property type="match status" value="1"/>
</dbReference>
<dbReference type="InterPro" id="IPR040815">
    <property type="entry name" value="Nas2_N"/>
</dbReference>
<sequence>MGYRMDDIHAPTVPSGPTTNGGSTLDQSRKSLFELMNERDRVQSELFALGSVLESHNVDMQTPLLTPDGYPRADIDVAQIRTTRARIVRLKNDYKWLMEKIEKGLEDHHADLANAPSVEDASNGAASSTERTGTGFGAAEASGTAPTIEAPFAKVNSIARSSPAETAGLKVGDKVTRFGYVNWTNHEKLSKVAQVVQSNEGREVPIKVLRAQEGTAASISVELKLIPRHNWGGRGMLGCHLLPI</sequence>
<name>A0A4U7B547_9PEZI</name>
<dbReference type="PANTHER" id="PTHR12651">
    <property type="entry name" value="26S PROTEASOME NON-ATPASE REGULATORY SUBUNIT 9"/>
    <property type="match status" value="1"/>
</dbReference>
<dbReference type="GO" id="GO:0005737">
    <property type="term" value="C:cytoplasm"/>
    <property type="evidence" value="ECO:0007669"/>
    <property type="project" value="TreeGrafter"/>
</dbReference>
<evidence type="ECO:0000313" key="8">
    <source>
        <dbReference type="Proteomes" id="UP000308133"/>
    </source>
</evidence>
<feature type="region of interest" description="Disordered" evidence="4">
    <location>
        <begin position="116"/>
        <end position="135"/>
    </location>
</feature>
<dbReference type="Gene3D" id="6.10.140.1710">
    <property type="match status" value="1"/>
</dbReference>
<organism evidence="7 8">
    <name type="scientific">Elsinoe australis</name>
    <dbReference type="NCBI Taxonomy" id="40998"/>
    <lineage>
        <taxon>Eukaryota</taxon>
        <taxon>Fungi</taxon>
        <taxon>Dikarya</taxon>
        <taxon>Ascomycota</taxon>
        <taxon>Pezizomycotina</taxon>
        <taxon>Dothideomycetes</taxon>
        <taxon>Dothideomycetidae</taxon>
        <taxon>Myriangiales</taxon>
        <taxon>Elsinoaceae</taxon>
        <taxon>Elsinoe</taxon>
    </lineage>
</organism>
<evidence type="ECO:0000313" key="7">
    <source>
        <dbReference type="EMBL" id="TKX24340.1"/>
    </source>
</evidence>
<dbReference type="Proteomes" id="UP000308133">
    <property type="component" value="Unassembled WGS sequence"/>
</dbReference>
<comment type="similarity">
    <text evidence="1">Belongs to the proteasome subunit p27 family.</text>
</comment>
<reference evidence="7 8" key="1">
    <citation type="submission" date="2018-02" db="EMBL/GenBank/DDBJ databases">
        <title>Draft genome sequences of Elsinoe sp., causing black scab on jojoba.</title>
        <authorList>
            <person name="Stodart B."/>
            <person name="Jeffress S."/>
            <person name="Ash G."/>
            <person name="Arun Chinnappa K."/>
        </authorList>
    </citation>
    <scope>NUCLEOTIDE SEQUENCE [LARGE SCALE GENOMIC DNA]</scope>
    <source>
        <strain evidence="7 8">Hillstone_2</strain>
    </source>
</reference>
<dbReference type="InterPro" id="IPR041489">
    <property type="entry name" value="PDZ_6"/>
</dbReference>
<evidence type="ECO:0000259" key="5">
    <source>
        <dbReference type="Pfam" id="PF17820"/>
    </source>
</evidence>
<feature type="compositionally biased region" description="Polar residues" evidence="4">
    <location>
        <begin position="15"/>
        <end position="26"/>
    </location>
</feature>
<dbReference type="SUPFAM" id="SSF50156">
    <property type="entry name" value="PDZ domain-like"/>
    <property type="match status" value="1"/>
</dbReference>
<dbReference type="EMBL" id="PTQR01000042">
    <property type="protein sequence ID" value="TKX24340.1"/>
    <property type="molecule type" value="Genomic_DNA"/>
</dbReference>
<dbReference type="PANTHER" id="PTHR12651:SF1">
    <property type="entry name" value="26S PROTEASOME NON-ATPASE REGULATORY SUBUNIT 9"/>
    <property type="match status" value="1"/>
</dbReference>
<dbReference type="GO" id="GO:0070682">
    <property type="term" value="P:proteasome regulatory particle assembly"/>
    <property type="evidence" value="ECO:0007669"/>
    <property type="project" value="InterPro"/>
</dbReference>
<proteinExistence type="inferred from homology"/>